<dbReference type="Pfam" id="PF13424">
    <property type="entry name" value="TPR_12"/>
    <property type="match status" value="1"/>
</dbReference>
<dbReference type="InterPro" id="IPR041664">
    <property type="entry name" value="AAA_16"/>
</dbReference>
<name>A0A1M6CH26_9ACTN</name>
<dbReference type="SUPFAM" id="SSF48452">
    <property type="entry name" value="TPR-like"/>
    <property type="match status" value="2"/>
</dbReference>
<dbReference type="NCBIfam" id="NF040586">
    <property type="entry name" value="FxSxx_TPR"/>
    <property type="match status" value="1"/>
</dbReference>
<gene>
    <name evidence="4" type="ORF">SAMN05421803_101704</name>
</gene>
<feature type="domain" description="Orc1-like AAA ATPase" evidence="2">
    <location>
        <begin position="504"/>
        <end position="751"/>
    </location>
</feature>
<feature type="domain" description="TIR" evidence="3">
    <location>
        <begin position="350"/>
        <end position="439"/>
    </location>
</feature>
<dbReference type="GO" id="GO:0007165">
    <property type="term" value="P:signal transduction"/>
    <property type="evidence" value="ECO:0007669"/>
    <property type="project" value="InterPro"/>
</dbReference>
<dbReference type="OrthoDB" id="580767at2"/>
<evidence type="ECO:0000313" key="4">
    <source>
        <dbReference type="EMBL" id="SHI60307.1"/>
    </source>
</evidence>
<dbReference type="InterPro" id="IPR011990">
    <property type="entry name" value="TPR-like_helical_dom_sf"/>
</dbReference>
<dbReference type="Proteomes" id="UP000184452">
    <property type="component" value="Unassembled WGS sequence"/>
</dbReference>
<feature type="region of interest" description="Disordered" evidence="1">
    <location>
        <begin position="582"/>
        <end position="604"/>
    </location>
</feature>
<evidence type="ECO:0000259" key="3">
    <source>
        <dbReference type="Pfam" id="PF13676"/>
    </source>
</evidence>
<sequence length="1293" mass="143691">MPLETGGVADRARETRIITFHTHTAFNGSTQALANVAWNLAFEKKNVLVVDLNLWAARMDCRVRRYLEPFSPFPLDGIAGITDMIQQVCQTVKERQGIGIKDICRDHADVSKKFTYVLPSPKLPNALQGRIDYLGPGTKLFPKHGGYLEAFGQQDAAEHFIGEFRTSLRSQGYDYVLVDTAAGETPPLIRSSMVLLPDVIAWSLPFDRGEHLSEAIKAYGDLRTQMGDTNRHPVIPFVGKAFGSEQARRDAYERIREEFELPKLNGAEVLVQIPQVERYVDRYTIAHFAEEPTTATPCLEQYEKLTAILTDGEVGRVGPLSPTTRITIGNLMRGARAANGGRVTLLSTCADRPWADWIAVQLRRAGLRVERADLSSADRVRAEAEQAEGTVLLVVSKHLRGSRSLRTAVGIATRLAQGRQEGLELVPVHVDHTDTPADLGDPGHGGFGVSRQIHLAYSPEQEAREALLGHFELRSPGDASADGPRFPGHTMPRIGEVPESNPHFVGRERRLDEMRRHLGYGSRTAAPIVLTGGTGVGKASIAAEYVHRFATDYDVIHWIQADHPDGITQAHASLLEQIRQRTKQGEGPLSDLREAVSRPPEDDGAPRHRWLLVYVNAGAPGDILERIPDRSLHHTIITSSDQSWTAVRGVTVVPVTAFDPGESRALFRRRKVRLSEEEVDHVAERVGHDPRTLNRIVETVHTYREQGLTRELDDYLATVTKDKSLVTVLDQLERFHPASLRLLRICAHLHPHGIPMEALQTESATRAYGEADAMFGEKYHFGSVLYQATLNSLLEKGSRELLRVSPRVQSTVLDHAGEENGARARELVHRILSEYAPSDAEMDDRRHNARYTWLGRQVEASGAVESDVAGVRRWLVNQVRFHYRNSEHPRAVEIGERLRPRWQKLFGEVDDLLLRLNTQLANSYRALGRYEEASRLTEATLDHQQRLYDTPHPFTLSTLRSHAADLRLQGRYVEAGKKDNAAVDGYQELGGTNELDVSISRHNLSLSLAGAGKYEDALQESIAAYEIQSRESVLGPRDPWTLVTETTMGSHYRYLGHHKRAEGIVTRGHQLLTAIMGEHDSDALNAHKELVTVWRLQRNQDMVSRLPSLIEEIRRAHADGYGDDHERTLSMEVELAACLAVSGDARGAHEQSLANLASYQKRFGEGHLFTAVVESNLSAHAWLDGDEGAALEHGKNACEHLSENEGVNEEHPLMIGAKLNLANAHSLGGDESLNLAGSLEADALLKLPKDLAKHPLAEIAQQNQRATMDRKQAPENMAVSTPRNYVDATIPEI</sequence>
<dbReference type="Gene3D" id="1.25.40.10">
    <property type="entry name" value="Tetratricopeptide repeat domain"/>
    <property type="match status" value="2"/>
</dbReference>
<dbReference type="Pfam" id="PF13676">
    <property type="entry name" value="TIR_2"/>
    <property type="match status" value="1"/>
</dbReference>
<dbReference type="STRING" id="758803.SAMN05421803_101704"/>
<organism evidence="4 5">
    <name type="scientific">Nocardiopsis flavescens</name>
    <dbReference type="NCBI Taxonomy" id="758803"/>
    <lineage>
        <taxon>Bacteria</taxon>
        <taxon>Bacillati</taxon>
        <taxon>Actinomycetota</taxon>
        <taxon>Actinomycetes</taxon>
        <taxon>Streptosporangiales</taxon>
        <taxon>Nocardiopsidaceae</taxon>
        <taxon>Nocardiopsis</taxon>
    </lineage>
</organism>
<dbReference type="InterPro" id="IPR000157">
    <property type="entry name" value="TIR_dom"/>
</dbReference>
<dbReference type="RefSeq" id="WP_073374754.1">
    <property type="nucleotide sequence ID" value="NZ_FQZK01000001.1"/>
</dbReference>
<dbReference type="SUPFAM" id="SSF52540">
    <property type="entry name" value="P-loop containing nucleoside triphosphate hydrolases"/>
    <property type="match status" value="2"/>
</dbReference>
<accession>A0A1M6CH26</accession>
<proteinExistence type="predicted"/>
<feature type="compositionally biased region" description="Basic and acidic residues" evidence="1">
    <location>
        <begin position="591"/>
        <end position="604"/>
    </location>
</feature>
<evidence type="ECO:0000256" key="1">
    <source>
        <dbReference type="SAM" id="MobiDB-lite"/>
    </source>
</evidence>
<dbReference type="PANTHER" id="PTHR35205">
    <property type="entry name" value="NB-ARC AND TPR DOMAIN PROTEIN"/>
    <property type="match status" value="1"/>
</dbReference>
<evidence type="ECO:0000259" key="2">
    <source>
        <dbReference type="Pfam" id="PF13191"/>
    </source>
</evidence>
<dbReference type="PANTHER" id="PTHR35205:SF1">
    <property type="entry name" value="ZU5 DOMAIN-CONTAINING PROTEIN"/>
    <property type="match status" value="1"/>
</dbReference>
<protein>
    <submittedName>
        <fullName evidence="4">TIR domain-containing protein</fullName>
    </submittedName>
</protein>
<dbReference type="EMBL" id="FQZK01000001">
    <property type="protein sequence ID" value="SHI60307.1"/>
    <property type="molecule type" value="Genomic_DNA"/>
</dbReference>
<dbReference type="InterPro" id="IPR027417">
    <property type="entry name" value="P-loop_NTPase"/>
</dbReference>
<evidence type="ECO:0000313" key="5">
    <source>
        <dbReference type="Proteomes" id="UP000184452"/>
    </source>
</evidence>
<reference evidence="4 5" key="1">
    <citation type="submission" date="2016-11" db="EMBL/GenBank/DDBJ databases">
        <authorList>
            <person name="Jaros S."/>
            <person name="Januszkiewicz K."/>
            <person name="Wedrychowicz H."/>
        </authorList>
    </citation>
    <scope>NUCLEOTIDE SEQUENCE [LARGE SCALE GENOMIC DNA]</scope>
    <source>
        <strain evidence="4 5">CGMCC 4.5723</strain>
    </source>
</reference>
<dbReference type="Pfam" id="PF13191">
    <property type="entry name" value="AAA_16"/>
    <property type="match status" value="1"/>
</dbReference>
<keyword evidence="5" id="KW-1185">Reference proteome</keyword>
<dbReference type="Gene3D" id="3.40.50.300">
    <property type="entry name" value="P-loop containing nucleotide triphosphate hydrolases"/>
    <property type="match status" value="2"/>
</dbReference>